<evidence type="ECO:0000313" key="3">
    <source>
        <dbReference type="EMBL" id="OAS16183.1"/>
    </source>
</evidence>
<proteinExistence type="predicted"/>
<sequence>MASHSATIHEGGRIAIPADLLHELGLQDGDTVVLDVVEGVLRVRSRDAVIAEIQALVRGFVPEGVSVVDELIAERRAEAARE</sequence>
<protein>
    <submittedName>
        <fullName evidence="3">AbrB family transcriptional regulator</fullName>
    </submittedName>
</protein>
<dbReference type="SMART" id="SM00966">
    <property type="entry name" value="SpoVT_AbrB"/>
    <property type="match status" value="1"/>
</dbReference>
<dbReference type="InterPro" id="IPR037914">
    <property type="entry name" value="SpoVT-AbrB_sf"/>
</dbReference>
<keyword evidence="1" id="KW-0238">DNA-binding</keyword>
<dbReference type="AlphaFoldDB" id="A0A179S0V0"/>
<feature type="domain" description="SpoVT-AbrB" evidence="2">
    <location>
        <begin position="3"/>
        <end position="48"/>
    </location>
</feature>
<dbReference type="InterPro" id="IPR007159">
    <property type="entry name" value="SpoVT-AbrB_dom"/>
</dbReference>
<accession>A0A179S0V0</accession>
<dbReference type="STRING" id="427683.A5481_28535"/>
<organism evidence="3 4">
    <name type="scientific">Methylobacterium platani</name>
    <dbReference type="NCBI Taxonomy" id="427683"/>
    <lineage>
        <taxon>Bacteria</taxon>
        <taxon>Pseudomonadati</taxon>
        <taxon>Pseudomonadota</taxon>
        <taxon>Alphaproteobacteria</taxon>
        <taxon>Hyphomicrobiales</taxon>
        <taxon>Methylobacteriaceae</taxon>
        <taxon>Methylobacterium</taxon>
    </lineage>
</organism>
<comment type="caution">
    <text evidence="3">The sequence shown here is derived from an EMBL/GenBank/DDBJ whole genome shotgun (WGS) entry which is preliminary data.</text>
</comment>
<name>A0A179S0V0_9HYPH</name>
<reference evidence="3 4" key="1">
    <citation type="submission" date="2016-04" db="EMBL/GenBank/DDBJ databases">
        <authorList>
            <person name="Evans L.H."/>
            <person name="Alamgir A."/>
            <person name="Owens N."/>
            <person name="Weber N.D."/>
            <person name="Virtaneva K."/>
            <person name="Barbian K."/>
            <person name="Babar A."/>
            <person name="Rosenke K."/>
        </authorList>
    </citation>
    <scope>NUCLEOTIDE SEQUENCE [LARGE SCALE GENOMIC DNA]</scope>
    <source>
        <strain evidence="3 4">PMB02</strain>
    </source>
</reference>
<dbReference type="GO" id="GO:0003677">
    <property type="term" value="F:DNA binding"/>
    <property type="evidence" value="ECO:0007669"/>
    <property type="project" value="UniProtKB-UniRule"/>
</dbReference>
<evidence type="ECO:0000256" key="1">
    <source>
        <dbReference type="PROSITE-ProRule" id="PRU01076"/>
    </source>
</evidence>
<dbReference type="RefSeq" id="WP_048435184.1">
    <property type="nucleotide sequence ID" value="NZ_LWHQ01000074.1"/>
</dbReference>
<gene>
    <name evidence="3" type="ORF">A5481_28535</name>
</gene>
<dbReference type="Proteomes" id="UP000078316">
    <property type="component" value="Unassembled WGS sequence"/>
</dbReference>
<evidence type="ECO:0000259" key="2">
    <source>
        <dbReference type="PROSITE" id="PS51740"/>
    </source>
</evidence>
<evidence type="ECO:0000313" key="4">
    <source>
        <dbReference type="Proteomes" id="UP000078316"/>
    </source>
</evidence>
<dbReference type="SUPFAM" id="SSF89447">
    <property type="entry name" value="AbrB/MazE/MraZ-like"/>
    <property type="match status" value="1"/>
</dbReference>
<dbReference type="EMBL" id="LWHQ01000074">
    <property type="protein sequence ID" value="OAS16183.1"/>
    <property type="molecule type" value="Genomic_DNA"/>
</dbReference>
<dbReference type="Gene3D" id="2.10.260.10">
    <property type="match status" value="1"/>
</dbReference>
<dbReference type="PROSITE" id="PS51740">
    <property type="entry name" value="SPOVT_ABRB"/>
    <property type="match status" value="1"/>
</dbReference>